<feature type="chain" id="PRO_5013970820" evidence="2">
    <location>
        <begin position="24"/>
        <end position="203"/>
    </location>
</feature>
<proteinExistence type="predicted"/>
<feature type="signal peptide" evidence="2">
    <location>
        <begin position="1"/>
        <end position="23"/>
    </location>
</feature>
<dbReference type="EMBL" id="PFBC01000029">
    <property type="protein sequence ID" value="PIR87959.1"/>
    <property type="molecule type" value="Genomic_DNA"/>
</dbReference>
<gene>
    <name evidence="3" type="ORF">COU10_01815</name>
</gene>
<name>A0A2H0UNF8_9BACT</name>
<organism evidence="3 4">
    <name type="scientific">Candidatus Harrisonbacteria bacterium CG10_big_fil_rev_8_21_14_0_10_45_28</name>
    <dbReference type="NCBI Taxonomy" id="1974586"/>
    <lineage>
        <taxon>Bacteria</taxon>
        <taxon>Candidatus Harrisoniibacteriota</taxon>
    </lineage>
</organism>
<evidence type="ECO:0000256" key="2">
    <source>
        <dbReference type="SAM" id="SignalP"/>
    </source>
</evidence>
<feature type="compositionally biased region" description="Basic and acidic residues" evidence="1">
    <location>
        <begin position="135"/>
        <end position="153"/>
    </location>
</feature>
<comment type="caution">
    <text evidence="3">The sequence shown here is derived from an EMBL/GenBank/DDBJ whole genome shotgun (WGS) entry which is preliminary data.</text>
</comment>
<dbReference type="AlphaFoldDB" id="A0A2H0UNF8"/>
<keyword evidence="2" id="KW-0732">Signal</keyword>
<accession>A0A2H0UNF8</accession>
<reference evidence="4" key="1">
    <citation type="submission" date="2017-09" db="EMBL/GenBank/DDBJ databases">
        <title>Depth-based differentiation of microbial function through sediment-hosted aquifers and enrichment of novel symbionts in the deep terrestrial subsurface.</title>
        <authorList>
            <person name="Probst A.J."/>
            <person name="Ladd B."/>
            <person name="Jarett J.K."/>
            <person name="Geller-Mcgrath D.E."/>
            <person name="Sieber C.M.K."/>
            <person name="Emerson J.B."/>
            <person name="Anantharaman K."/>
            <person name="Thomas B.C."/>
            <person name="Malmstrom R."/>
            <person name="Stieglmeier M."/>
            <person name="Klingl A."/>
            <person name="Woyke T."/>
            <person name="Ryan C.M."/>
            <person name="Banfield J.F."/>
        </authorList>
    </citation>
    <scope>NUCLEOTIDE SEQUENCE [LARGE SCALE GENOMIC DNA]</scope>
</reference>
<feature type="region of interest" description="Disordered" evidence="1">
    <location>
        <begin position="103"/>
        <end position="172"/>
    </location>
</feature>
<dbReference type="Proteomes" id="UP000230903">
    <property type="component" value="Unassembled WGS sequence"/>
</dbReference>
<evidence type="ECO:0000256" key="1">
    <source>
        <dbReference type="SAM" id="MobiDB-lite"/>
    </source>
</evidence>
<evidence type="ECO:0000313" key="3">
    <source>
        <dbReference type="EMBL" id="PIR87959.1"/>
    </source>
</evidence>
<protein>
    <submittedName>
        <fullName evidence="3">Uncharacterized protein</fullName>
    </submittedName>
</protein>
<sequence length="203" mass="21796">MKILVILAVLLAGCASSPGPDNPAVPNTPYSPNAMDAHERALGGANTLSDESMTDPVVVERFERTILREVAVPAPAATASRTRIISGPIGVEKKIADEWSSTPAANGAMIDPSTGKLIVPPTPAFEKTETVNPDQLRRELEETRRRRSGREPEASAPKSTTTTSRVEPESSTRIRVGVGIRIGSGYGSWSCGEPTWFRRAFEN</sequence>
<evidence type="ECO:0000313" key="4">
    <source>
        <dbReference type="Proteomes" id="UP000230903"/>
    </source>
</evidence>